<dbReference type="AlphaFoldDB" id="A0A2S4N8L6"/>
<comment type="caution">
    <text evidence="1">The sequence shown here is derived from an EMBL/GenBank/DDBJ whole genome shotgun (WGS) entry which is preliminary data.</text>
</comment>
<sequence>MFGILVEYNILQKYKLPSKTDQMSTLDIKRMIDVIDTIFYSVIHLKVE</sequence>
<protein>
    <submittedName>
        <fullName evidence="1">Uncharacterized protein</fullName>
    </submittedName>
</protein>
<keyword evidence="2" id="KW-1185">Reference proteome</keyword>
<accession>A0A2S4N8L6</accession>
<evidence type="ECO:0000313" key="2">
    <source>
        <dbReference type="Proteomes" id="UP000237056"/>
    </source>
</evidence>
<organism evidence="1 2">
    <name type="scientific">Flavobacterium croceum DSM 17960</name>
    <dbReference type="NCBI Taxonomy" id="1121886"/>
    <lineage>
        <taxon>Bacteria</taxon>
        <taxon>Pseudomonadati</taxon>
        <taxon>Bacteroidota</taxon>
        <taxon>Flavobacteriia</taxon>
        <taxon>Flavobacteriales</taxon>
        <taxon>Flavobacteriaceae</taxon>
        <taxon>Flavobacterium</taxon>
    </lineage>
</organism>
<dbReference type="EMBL" id="PQNY01000006">
    <property type="protein sequence ID" value="POS02028.1"/>
    <property type="molecule type" value="Genomic_DNA"/>
</dbReference>
<dbReference type="Proteomes" id="UP000237056">
    <property type="component" value="Unassembled WGS sequence"/>
</dbReference>
<name>A0A2S4N8L6_9FLAO</name>
<evidence type="ECO:0000313" key="1">
    <source>
        <dbReference type="EMBL" id="POS02028.1"/>
    </source>
</evidence>
<proteinExistence type="predicted"/>
<gene>
    <name evidence="1" type="ORF">Q361_10690</name>
</gene>
<reference evidence="1 2" key="1">
    <citation type="submission" date="2018-01" db="EMBL/GenBank/DDBJ databases">
        <title>Genomic Encyclopedia of Type Strains, Phase I: the one thousand microbial genomes (KMG-I) project.</title>
        <authorList>
            <person name="Goeker M."/>
        </authorList>
    </citation>
    <scope>NUCLEOTIDE SEQUENCE [LARGE SCALE GENOMIC DNA]</scope>
    <source>
        <strain evidence="1 2">DSM 17960</strain>
    </source>
</reference>